<keyword evidence="2" id="KW-1185">Reference proteome</keyword>
<evidence type="ECO:0000313" key="1">
    <source>
        <dbReference type="EMBL" id="GFR04832.1"/>
    </source>
</evidence>
<evidence type="ECO:0000313" key="2">
    <source>
        <dbReference type="Proteomes" id="UP000887116"/>
    </source>
</evidence>
<name>A0A8X6GI54_TRICU</name>
<gene>
    <name evidence="1" type="ORF">TNCT_576611</name>
</gene>
<reference evidence="1" key="1">
    <citation type="submission" date="2020-07" db="EMBL/GenBank/DDBJ databases">
        <title>Multicomponent nature underlies the extraordinary mechanical properties of spider dragline silk.</title>
        <authorList>
            <person name="Kono N."/>
            <person name="Nakamura H."/>
            <person name="Mori M."/>
            <person name="Yoshida Y."/>
            <person name="Ohtoshi R."/>
            <person name="Malay A.D."/>
            <person name="Moran D.A.P."/>
            <person name="Tomita M."/>
            <person name="Numata K."/>
            <person name="Arakawa K."/>
        </authorList>
    </citation>
    <scope>NUCLEOTIDE SEQUENCE</scope>
</reference>
<comment type="caution">
    <text evidence="1">The sequence shown here is derived from an EMBL/GenBank/DDBJ whole genome shotgun (WGS) entry which is preliminary data.</text>
</comment>
<sequence>MCCSLQPNVPFFRMVSKLAKARIPLAKVLRNMVELRSVLIVLFQKIVWIQKTGSPGCRLQPSFYSIRTIAECIPRQAEIVGFAVLSRISAIHCWCIPCTRT</sequence>
<proteinExistence type="predicted"/>
<dbReference type="AlphaFoldDB" id="A0A8X6GI54"/>
<protein>
    <submittedName>
        <fullName evidence="1">Uncharacterized protein</fullName>
    </submittedName>
</protein>
<dbReference type="Proteomes" id="UP000887116">
    <property type="component" value="Unassembled WGS sequence"/>
</dbReference>
<organism evidence="1 2">
    <name type="scientific">Trichonephila clavata</name>
    <name type="common">Joro spider</name>
    <name type="synonym">Nephila clavata</name>
    <dbReference type="NCBI Taxonomy" id="2740835"/>
    <lineage>
        <taxon>Eukaryota</taxon>
        <taxon>Metazoa</taxon>
        <taxon>Ecdysozoa</taxon>
        <taxon>Arthropoda</taxon>
        <taxon>Chelicerata</taxon>
        <taxon>Arachnida</taxon>
        <taxon>Araneae</taxon>
        <taxon>Araneomorphae</taxon>
        <taxon>Entelegynae</taxon>
        <taxon>Araneoidea</taxon>
        <taxon>Nephilidae</taxon>
        <taxon>Trichonephila</taxon>
    </lineage>
</organism>
<accession>A0A8X6GI54</accession>
<dbReference type="EMBL" id="BMAO01005930">
    <property type="protein sequence ID" value="GFR04832.1"/>
    <property type="molecule type" value="Genomic_DNA"/>
</dbReference>